<dbReference type="GeneID" id="116301001"/>
<dbReference type="PROSITE" id="PS50262">
    <property type="entry name" value="G_PROTEIN_RECEP_F1_2"/>
    <property type="match status" value="1"/>
</dbReference>
<evidence type="ECO:0000313" key="13">
    <source>
        <dbReference type="Proteomes" id="UP000515163"/>
    </source>
</evidence>
<dbReference type="GO" id="GO:0030594">
    <property type="term" value="F:neurotransmitter receptor activity"/>
    <property type="evidence" value="ECO:0007669"/>
    <property type="project" value="TreeGrafter"/>
</dbReference>
<dbReference type="CDD" id="cd14967">
    <property type="entry name" value="7tmA_amine_R-like"/>
    <property type="match status" value="1"/>
</dbReference>
<protein>
    <submittedName>
        <fullName evidence="14 15">Tyramine/octopamine receptor-like</fullName>
    </submittedName>
</protein>
<comment type="subcellular location">
    <subcellularLocation>
        <location evidence="1">Cell membrane</location>
        <topology evidence="1">Multi-pass membrane protein</topology>
    </subcellularLocation>
</comment>
<dbReference type="RefSeq" id="XP_031565854.1">
    <property type="nucleotide sequence ID" value="XM_031709994.1"/>
</dbReference>
<dbReference type="KEGG" id="aten:116301001"/>
<feature type="transmembrane region" description="Helical" evidence="11">
    <location>
        <begin position="143"/>
        <end position="165"/>
    </location>
</feature>
<evidence type="ECO:0000256" key="7">
    <source>
        <dbReference type="ARBA" id="ARBA00023170"/>
    </source>
</evidence>
<dbReference type="GO" id="GO:0004993">
    <property type="term" value="F:G protein-coupled serotonin receptor activity"/>
    <property type="evidence" value="ECO:0007669"/>
    <property type="project" value="TreeGrafter"/>
</dbReference>
<feature type="transmembrane region" description="Helical" evidence="11">
    <location>
        <begin position="102"/>
        <end position="122"/>
    </location>
</feature>
<keyword evidence="13" id="KW-1185">Reference proteome</keyword>
<comment type="similarity">
    <text evidence="9">Belongs to the G-protein coupled receptor 1 family.</text>
</comment>
<keyword evidence="5 9" id="KW-0297">G-protein coupled receptor</keyword>
<evidence type="ECO:0000256" key="2">
    <source>
        <dbReference type="ARBA" id="ARBA00022475"/>
    </source>
</evidence>
<dbReference type="GO" id="GO:0007268">
    <property type="term" value="P:chemical synaptic transmission"/>
    <property type="evidence" value="ECO:0007669"/>
    <property type="project" value="TreeGrafter"/>
</dbReference>
<feature type="transmembrane region" description="Helical" evidence="11">
    <location>
        <begin position="247"/>
        <end position="270"/>
    </location>
</feature>
<keyword evidence="6 11" id="KW-0472">Membrane</keyword>
<feature type="transmembrane region" description="Helical" evidence="11">
    <location>
        <begin position="65"/>
        <end position="82"/>
    </location>
</feature>
<dbReference type="PANTHER" id="PTHR24247:SF202">
    <property type="entry name" value="5-HYDROXYTRYPTAMINE RECEPTOR 1"/>
    <property type="match status" value="1"/>
</dbReference>
<dbReference type="AlphaFoldDB" id="A0A6P8IGS0"/>
<dbReference type="SMART" id="SM01381">
    <property type="entry name" value="7TM_GPCR_Srsx"/>
    <property type="match status" value="1"/>
</dbReference>
<reference evidence="14 15" key="1">
    <citation type="submission" date="2025-04" db="UniProtKB">
        <authorList>
            <consortium name="RefSeq"/>
        </authorList>
    </citation>
    <scope>IDENTIFICATION</scope>
    <source>
        <tissue evidence="14 15">Tentacle</tissue>
    </source>
</reference>
<dbReference type="FunFam" id="1.20.1070.10:FF:000496">
    <property type="entry name" value="Predicted protein"/>
    <property type="match status" value="1"/>
</dbReference>
<dbReference type="RefSeq" id="XP_031565852.1">
    <property type="nucleotide sequence ID" value="XM_031709992.1"/>
</dbReference>
<accession>A0A6P8IGS0</accession>
<feature type="transmembrane region" description="Helical" evidence="11">
    <location>
        <begin position="28"/>
        <end position="53"/>
    </location>
</feature>
<proteinExistence type="inferred from homology"/>
<dbReference type="PROSITE" id="PS00237">
    <property type="entry name" value="G_PROTEIN_RECEP_F1_1"/>
    <property type="match status" value="1"/>
</dbReference>
<dbReference type="GO" id="GO:0005886">
    <property type="term" value="C:plasma membrane"/>
    <property type="evidence" value="ECO:0007669"/>
    <property type="project" value="UniProtKB-SubCell"/>
</dbReference>
<evidence type="ECO:0000259" key="12">
    <source>
        <dbReference type="PROSITE" id="PS50262"/>
    </source>
</evidence>
<feature type="compositionally biased region" description="Polar residues" evidence="10">
    <location>
        <begin position="365"/>
        <end position="382"/>
    </location>
</feature>
<organism evidence="13 17">
    <name type="scientific">Actinia tenebrosa</name>
    <name type="common">Australian red waratah sea anemone</name>
    <dbReference type="NCBI Taxonomy" id="6105"/>
    <lineage>
        <taxon>Eukaryota</taxon>
        <taxon>Metazoa</taxon>
        <taxon>Cnidaria</taxon>
        <taxon>Anthozoa</taxon>
        <taxon>Hexacorallia</taxon>
        <taxon>Actiniaria</taxon>
        <taxon>Actiniidae</taxon>
        <taxon>Actinia</taxon>
    </lineage>
</organism>
<feature type="region of interest" description="Disordered" evidence="10">
    <location>
        <begin position="360"/>
        <end position="382"/>
    </location>
</feature>
<dbReference type="RefSeq" id="XP_031565851.1">
    <property type="nucleotide sequence ID" value="XM_031709991.1"/>
</dbReference>
<evidence type="ECO:0000313" key="16">
    <source>
        <dbReference type="RefSeq" id="XP_031565852.1"/>
    </source>
</evidence>
<dbReference type="Gene3D" id="1.20.1070.10">
    <property type="entry name" value="Rhodopsin 7-helix transmembrane proteins"/>
    <property type="match status" value="1"/>
</dbReference>
<keyword evidence="2" id="KW-1003">Cell membrane</keyword>
<dbReference type="Pfam" id="PF00001">
    <property type="entry name" value="7tm_1"/>
    <property type="match status" value="1"/>
</dbReference>
<keyword evidence="4 11" id="KW-1133">Transmembrane helix</keyword>
<evidence type="ECO:0000256" key="6">
    <source>
        <dbReference type="ARBA" id="ARBA00023136"/>
    </source>
</evidence>
<dbReference type="GO" id="GO:0007187">
    <property type="term" value="P:G protein-coupled receptor signaling pathway, coupled to cyclic nucleotide second messenger"/>
    <property type="evidence" value="ECO:0007669"/>
    <property type="project" value="TreeGrafter"/>
</dbReference>
<dbReference type="GO" id="GO:0045202">
    <property type="term" value="C:synapse"/>
    <property type="evidence" value="ECO:0007669"/>
    <property type="project" value="GOC"/>
</dbReference>
<evidence type="ECO:0000256" key="11">
    <source>
        <dbReference type="SAM" id="Phobius"/>
    </source>
</evidence>
<dbReference type="RefSeq" id="XP_031565853.1">
    <property type="nucleotide sequence ID" value="XM_031709993.1"/>
</dbReference>
<evidence type="ECO:0000256" key="1">
    <source>
        <dbReference type="ARBA" id="ARBA00004651"/>
    </source>
</evidence>
<dbReference type="OrthoDB" id="5859976at2759"/>
<evidence type="ECO:0000313" key="15">
    <source>
        <dbReference type="RefSeq" id="XP_031565851.1"/>
    </source>
</evidence>
<evidence type="ECO:0000256" key="5">
    <source>
        <dbReference type="ARBA" id="ARBA00023040"/>
    </source>
</evidence>
<dbReference type="GO" id="GO:0030425">
    <property type="term" value="C:dendrite"/>
    <property type="evidence" value="ECO:0007669"/>
    <property type="project" value="TreeGrafter"/>
</dbReference>
<dbReference type="InterPro" id="IPR017452">
    <property type="entry name" value="GPCR_Rhodpsn_7TM"/>
</dbReference>
<keyword evidence="8 9" id="KW-0807">Transducer</keyword>
<dbReference type="InterPro" id="IPR000276">
    <property type="entry name" value="GPCR_Rhodpsn"/>
</dbReference>
<feature type="transmembrane region" description="Helical" evidence="11">
    <location>
        <begin position="185"/>
        <end position="210"/>
    </location>
</feature>
<dbReference type="PANTHER" id="PTHR24247">
    <property type="entry name" value="5-HYDROXYTRYPTAMINE RECEPTOR"/>
    <property type="match status" value="1"/>
</dbReference>
<evidence type="ECO:0000256" key="8">
    <source>
        <dbReference type="ARBA" id="ARBA00023224"/>
    </source>
</evidence>
<dbReference type="RefSeq" id="XP_031565850.1">
    <property type="nucleotide sequence ID" value="XM_031709990.1"/>
</dbReference>
<sequence length="382" mass="43566">MASTLNMSNTTNTTTPKDGNLMLESIRVYFFLIYYVILLVMTVGGNTLVCLAIYLDRRLRSSTNWFVASLAVADLLYGLVGLPFRIAQTSGTVFELHQCYTWIWADMFCAAASIANLALISVDRYLKITKPFQYHVYLTQTRVFIAVGAVWIYSAVLASLSLIRWPGALGVLLDRNACLNINQVFYTVANIVAFILPLAILVINYVKVFVEALKQFNKMKELTVIKCKEEKRKHNSIMKDFKATKTLAVVIGTFTICWCPFFFLFTILQYNPMFLISLPYPWNYIVISVFFSILPNLNSACNPFIYAYFNKDFRRAFRKIVTRSMSEPMTTQHEHSGDSPAPTGRRRSSVLNYFLLPKHPRQSRHSSQGNSLFPQNNNSSDV</sequence>
<gene>
    <name evidence="14 15 16 17 18" type="primary">LOC116301001</name>
</gene>
<dbReference type="SUPFAM" id="SSF81321">
    <property type="entry name" value="Family A G protein-coupled receptor-like"/>
    <property type="match status" value="1"/>
</dbReference>
<feature type="transmembrane region" description="Helical" evidence="11">
    <location>
        <begin position="282"/>
        <end position="309"/>
    </location>
</feature>
<dbReference type="PRINTS" id="PR00237">
    <property type="entry name" value="GPCRRHODOPSN"/>
</dbReference>
<keyword evidence="7 9" id="KW-0675">Receptor</keyword>
<evidence type="ECO:0000256" key="4">
    <source>
        <dbReference type="ARBA" id="ARBA00022989"/>
    </source>
</evidence>
<name>A0A6P8IGS0_ACTTE</name>
<evidence type="ECO:0000256" key="10">
    <source>
        <dbReference type="SAM" id="MobiDB-lite"/>
    </source>
</evidence>
<evidence type="ECO:0000313" key="14">
    <source>
        <dbReference type="RefSeq" id="XP_031565850.1"/>
    </source>
</evidence>
<evidence type="ECO:0000256" key="3">
    <source>
        <dbReference type="ARBA" id="ARBA00022692"/>
    </source>
</evidence>
<evidence type="ECO:0000256" key="9">
    <source>
        <dbReference type="RuleBase" id="RU000688"/>
    </source>
</evidence>
<evidence type="ECO:0000313" key="17">
    <source>
        <dbReference type="RefSeq" id="XP_031565853.1"/>
    </source>
</evidence>
<evidence type="ECO:0000313" key="18">
    <source>
        <dbReference type="RefSeq" id="XP_031565854.1"/>
    </source>
</evidence>
<feature type="domain" description="G-protein coupled receptors family 1 profile" evidence="12">
    <location>
        <begin position="45"/>
        <end position="306"/>
    </location>
</feature>
<keyword evidence="3 9" id="KW-0812">Transmembrane</keyword>
<dbReference type="Proteomes" id="UP000515163">
    <property type="component" value="Unplaced"/>
</dbReference>